<dbReference type="RefSeq" id="XP_031778752.1">
    <property type="nucleotide sequence ID" value="XM_031922892.1"/>
</dbReference>
<evidence type="ECO:0000256" key="6">
    <source>
        <dbReference type="ARBA" id="ARBA00022801"/>
    </source>
</evidence>
<organism evidence="9 10">
    <name type="scientific">Nasonia vitripennis</name>
    <name type="common">Parasitic wasp</name>
    <dbReference type="NCBI Taxonomy" id="7425"/>
    <lineage>
        <taxon>Eukaryota</taxon>
        <taxon>Metazoa</taxon>
        <taxon>Ecdysozoa</taxon>
        <taxon>Arthropoda</taxon>
        <taxon>Hexapoda</taxon>
        <taxon>Insecta</taxon>
        <taxon>Pterygota</taxon>
        <taxon>Neoptera</taxon>
        <taxon>Endopterygota</taxon>
        <taxon>Hymenoptera</taxon>
        <taxon>Apocrita</taxon>
        <taxon>Proctotrupomorpha</taxon>
        <taxon>Chalcidoidea</taxon>
        <taxon>Pteromalidae</taxon>
        <taxon>Pteromalinae</taxon>
        <taxon>Nasonia</taxon>
    </lineage>
</organism>
<dbReference type="PANTHER" id="PTHR22930:SF269">
    <property type="entry name" value="NUCLEASE HARBI1-LIKE PROTEIN"/>
    <property type="match status" value="1"/>
</dbReference>
<keyword evidence="10" id="KW-1185">Reference proteome</keyword>
<evidence type="ECO:0000256" key="1">
    <source>
        <dbReference type="ARBA" id="ARBA00001968"/>
    </source>
</evidence>
<dbReference type="FunCoup" id="A0A7M7T6Y1">
    <property type="interactions" value="1"/>
</dbReference>
<protein>
    <recommendedName>
        <fullName evidence="8">DDE Tnp4 domain-containing protein</fullName>
    </recommendedName>
</protein>
<comment type="subcellular location">
    <subcellularLocation>
        <location evidence="2">Nucleus</location>
    </subcellularLocation>
</comment>
<dbReference type="GeneID" id="103317100"/>
<evidence type="ECO:0000256" key="4">
    <source>
        <dbReference type="ARBA" id="ARBA00022722"/>
    </source>
</evidence>
<keyword evidence="6" id="KW-0378">Hydrolase</keyword>
<dbReference type="OrthoDB" id="7692402at2759"/>
<comment type="cofactor">
    <cofactor evidence="1">
        <name>a divalent metal cation</name>
        <dbReference type="ChEBI" id="CHEBI:60240"/>
    </cofactor>
</comment>
<dbReference type="GO" id="GO:0005634">
    <property type="term" value="C:nucleus"/>
    <property type="evidence" value="ECO:0007669"/>
    <property type="project" value="UniProtKB-SubCell"/>
</dbReference>
<dbReference type="Pfam" id="PF13359">
    <property type="entry name" value="DDE_Tnp_4"/>
    <property type="match status" value="1"/>
</dbReference>
<evidence type="ECO:0000259" key="8">
    <source>
        <dbReference type="Pfam" id="PF13359"/>
    </source>
</evidence>
<evidence type="ECO:0000313" key="10">
    <source>
        <dbReference type="Proteomes" id="UP000002358"/>
    </source>
</evidence>
<reference evidence="9" key="1">
    <citation type="submission" date="2021-01" db="UniProtKB">
        <authorList>
            <consortium name="EnsemblMetazoa"/>
        </authorList>
    </citation>
    <scope>IDENTIFICATION</scope>
</reference>
<evidence type="ECO:0000256" key="5">
    <source>
        <dbReference type="ARBA" id="ARBA00022723"/>
    </source>
</evidence>
<dbReference type="GO" id="GO:0016787">
    <property type="term" value="F:hydrolase activity"/>
    <property type="evidence" value="ECO:0007669"/>
    <property type="project" value="UniProtKB-KW"/>
</dbReference>
<comment type="similarity">
    <text evidence="3">Belongs to the HARBI1 family.</text>
</comment>
<dbReference type="Proteomes" id="UP000002358">
    <property type="component" value="Chromosome 2"/>
</dbReference>
<dbReference type="PANTHER" id="PTHR22930">
    <property type="match status" value="1"/>
</dbReference>
<evidence type="ECO:0000256" key="7">
    <source>
        <dbReference type="ARBA" id="ARBA00023242"/>
    </source>
</evidence>
<name>A0A7M7T6Y1_NASVI</name>
<dbReference type="GO" id="GO:0046872">
    <property type="term" value="F:metal ion binding"/>
    <property type="evidence" value="ECO:0007669"/>
    <property type="project" value="UniProtKB-KW"/>
</dbReference>
<dbReference type="InterPro" id="IPR045249">
    <property type="entry name" value="HARBI1-like"/>
</dbReference>
<dbReference type="InParanoid" id="A0A7M7T6Y1"/>
<dbReference type="InterPro" id="IPR027806">
    <property type="entry name" value="HARBI1_dom"/>
</dbReference>
<dbReference type="GO" id="GO:0004518">
    <property type="term" value="F:nuclease activity"/>
    <property type="evidence" value="ECO:0007669"/>
    <property type="project" value="UniProtKB-KW"/>
</dbReference>
<evidence type="ECO:0000313" key="9">
    <source>
        <dbReference type="EnsemblMetazoa" id="XP_031778752"/>
    </source>
</evidence>
<feature type="domain" description="DDE Tnp4" evidence="8">
    <location>
        <begin position="8"/>
        <end position="173"/>
    </location>
</feature>
<evidence type="ECO:0000256" key="3">
    <source>
        <dbReference type="ARBA" id="ARBA00006958"/>
    </source>
</evidence>
<dbReference type="EnsemblMetazoa" id="XM_031922892">
    <property type="protein sequence ID" value="XP_031778752"/>
    <property type="gene ID" value="LOC103317100"/>
</dbReference>
<keyword evidence="5" id="KW-0479">Metal-binding</keyword>
<proteinExistence type="inferred from homology"/>
<sequence length="275" mass="31353">MPNCIGAIDGKHIEIRAPSNFGSLYFNYKKFNSIVLLATCNHRYEFTLVDVGAYGGGSDGGIFARSELGKSLEEKSLDIPKEYANLPGSNIIMPYYFVGDEAFKLSENLMRPYPGRHLSDIKRIFNYRLSRARRCIENAFGIIVARWRVFSKPIGFEPDSVDVLVLASVCLHNFLMARTQKQVRQMYCPQEPIHQENMDEMNLPENIAQTHTQADATVAHNIRDLLKILNCIIKLHNIFFCLKAKSAGSTSISRDKYQDTREVNCIFLKCKRKCK</sequence>
<keyword evidence="7" id="KW-0539">Nucleus</keyword>
<dbReference type="AlphaFoldDB" id="A0A7M7T6Y1"/>
<evidence type="ECO:0000256" key="2">
    <source>
        <dbReference type="ARBA" id="ARBA00004123"/>
    </source>
</evidence>
<accession>A0A7M7T6Y1</accession>
<dbReference type="KEGG" id="nvi:103317100"/>
<keyword evidence="4" id="KW-0540">Nuclease</keyword>